<dbReference type="OrthoDB" id="6308084at2759"/>
<evidence type="ECO:0000256" key="1">
    <source>
        <dbReference type="SAM" id="Phobius"/>
    </source>
</evidence>
<dbReference type="AlphaFoldDB" id="A0A0R3WWU8"/>
<gene>
    <name evidence="2" type="ORF">TTAC_LOCUS5223</name>
</gene>
<reference evidence="2 3" key="2">
    <citation type="submission" date="2018-11" db="EMBL/GenBank/DDBJ databases">
        <authorList>
            <consortium name="Pathogen Informatics"/>
        </authorList>
    </citation>
    <scope>NUCLEOTIDE SEQUENCE [LARGE SCALE GENOMIC DNA]</scope>
</reference>
<evidence type="ECO:0000313" key="2">
    <source>
        <dbReference type="EMBL" id="VDM26518.1"/>
    </source>
</evidence>
<dbReference type="EMBL" id="UYWX01006669">
    <property type="protein sequence ID" value="VDM26518.1"/>
    <property type="molecule type" value="Genomic_DNA"/>
</dbReference>
<dbReference type="Proteomes" id="UP000274429">
    <property type="component" value="Unassembled WGS sequence"/>
</dbReference>
<reference evidence="4" key="1">
    <citation type="submission" date="2017-02" db="UniProtKB">
        <authorList>
            <consortium name="WormBaseParasite"/>
        </authorList>
    </citation>
    <scope>IDENTIFICATION</scope>
</reference>
<evidence type="ECO:0000313" key="4">
    <source>
        <dbReference type="WBParaSite" id="TTAC_0000523801-mRNA-1"/>
    </source>
</evidence>
<proteinExistence type="predicted"/>
<name>A0A0R3WWU8_HYDTA</name>
<keyword evidence="1" id="KW-0472">Membrane</keyword>
<accession>A0A0R3WWU8</accession>
<keyword evidence="1" id="KW-1133">Transmembrane helix</keyword>
<keyword evidence="1" id="KW-0812">Transmembrane</keyword>
<evidence type="ECO:0000313" key="3">
    <source>
        <dbReference type="Proteomes" id="UP000274429"/>
    </source>
</evidence>
<dbReference type="WBParaSite" id="TTAC_0000523801-mRNA-1">
    <property type="protein sequence ID" value="TTAC_0000523801-mRNA-1"/>
    <property type="gene ID" value="TTAC_0000523801"/>
</dbReference>
<sequence length="209" mass="23182">MAQWAYRCPIQGTQFYENCAFKGVQDFVYPSGTKSRTGSVETPHKHVKLSGQFRRLLAIAIALPLLALILVVYSGLSLHWERLEFIFHRIVQQACSSQNNASWQLAHVVMEGTGIPVTKFSKQTQLELCQQWKQAPPTILGVGIYNGSPENATLTEVFNVVGGAFQVCNEIHGKLFNYPVIISLSILISVFVSRTVKWSAHPTASSMAT</sequence>
<protein>
    <submittedName>
        <fullName evidence="4">Transmembrane protein</fullName>
    </submittedName>
</protein>
<feature type="transmembrane region" description="Helical" evidence="1">
    <location>
        <begin position="56"/>
        <end position="76"/>
    </location>
</feature>
<organism evidence="4">
    <name type="scientific">Hydatigena taeniaeformis</name>
    <name type="common">Feline tapeworm</name>
    <name type="synonym">Taenia taeniaeformis</name>
    <dbReference type="NCBI Taxonomy" id="6205"/>
    <lineage>
        <taxon>Eukaryota</taxon>
        <taxon>Metazoa</taxon>
        <taxon>Spiralia</taxon>
        <taxon>Lophotrochozoa</taxon>
        <taxon>Platyhelminthes</taxon>
        <taxon>Cestoda</taxon>
        <taxon>Eucestoda</taxon>
        <taxon>Cyclophyllidea</taxon>
        <taxon>Taeniidae</taxon>
        <taxon>Hydatigera</taxon>
    </lineage>
</organism>
<keyword evidence="3" id="KW-1185">Reference proteome</keyword>